<keyword evidence="1" id="KW-1133">Transmembrane helix</keyword>
<dbReference type="Pfam" id="PF04235">
    <property type="entry name" value="DUF418"/>
    <property type="match status" value="1"/>
</dbReference>
<feature type="transmembrane region" description="Helical" evidence="1">
    <location>
        <begin position="273"/>
        <end position="291"/>
    </location>
</feature>
<accession>A0ABY5SBH0</accession>
<feature type="transmembrane region" description="Helical" evidence="1">
    <location>
        <begin position="145"/>
        <end position="167"/>
    </location>
</feature>
<proteinExistence type="predicted"/>
<feature type="transmembrane region" description="Helical" evidence="1">
    <location>
        <begin position="248"/>
        <end position="267"/>
    </location>
</feature>
<dbReference type="PANTHER" id="PTHR30590:SF2">
    <property type="entry name" value="INNER MEMBRANE PROTEIN"/>
    <property type="match status" value="1"/>
</dbReference>
<dbReference type="PANTHER" id="PTHR30590">
    <property type="entry name" value="INNER MEMBRANE PROTEIN"/>
    <property type="match status" value="1"/>
</dbReference>
<feature type="transmembrane region" description="Helical" evidence="1">
    <location>
        <begin position="53"/>
        <end position="75"/>
    </location>
</feature>
<feature type="domain" description="DUF418" evidence="2">
    <location>
        <begin position="226"/>
        <end position="371"/>
    </location>
</feature>
<reference evidence="3" key="1">
    <citation type="submission" date="2022-01" db="EMBL/GenBank/DDBJ databases">
        <title>Paenibacillus spongiae sp. nov., isolated from marine sponge.</title>
        <authorList>
            <person name="Li Z."/>
            <person name="Zhang M."/>
        </authorList>
    </citation>
    <scope>NUCLEOTIDE SEQUENCE</scope>
    <source>
        <strain evidence="3">PHS-Z3</strain>
    </source>
</reference>
<keyword evidence="1" id="KW-0472">Membrane</keyword>
<dbReference type="InterPro" id="IPR007349">
    <property type="entry name" value="DUF418"/>
</dbReference>
<feature type="transmembrane region" description="Helical" evidence="1">
    <location>
        <begin position="336"/>
        <end position="360"/>
    </location>
</feature>
<feature type="transmembrane region" description="Helical" evidence="1">
    <location>
        <begin position="120"/>
        <end position="138"/>
    </location>
</feature>
<gene>
    <name evidence="3" type="ORF">L1F29_05490</name>
</gene>
<evidence type="ECO:0000259" key="2">
    <source>
        <dbReference type="Pfam" id="PF04235"/>
    </source>
</evidence>
<evidence type="ECO:0000256" key="1">
    <source>
        <dbReference type="SAM" id="Phobius"/>
    </source>
</evidence>
<sequence length="382" mass="42149">MNAGTARIPLIDILRGFAILGTLGTNIWLFAYLGDLNYIVTFQQHEWWGSADTFLRTLFLSLINGKFLGLLAILFGVGLEMKYKQALRNGRAWPGTYLWVSLVLMLEGLLHFLLVMEYDILMGYAAAAIIVALIVKAGDRAIKRSLLIIGSLHILLIALIFIAMTALRMSGGSISMGDMAPVVELYKHGSWWEQVTARAAGFIALRIEVMFTIPLNICLLLTGLLLLRSGAFSPDERGRKLRSRLLRIGLSAGLPLNLLLLVPGGLFDLPVRYLFAPLLSLGYLGLIALAIEKRSTLRLWGWLANTGKMSLSCYVAQNVICSVIFYGWGLDLGGKLGAIGVIGMWLLISVMQILLASLWLSRFKFGPMEASRQKVLRLFTSA</sequence>
<dbReference type="RefSeq" id="WP_258387361.1">
    <property type="nucleotide sequence ID" value="NZ_CP091430.1"/>
</dbReference>
<protein>
    <submittedName>
        <fullName evidence="3">DUF418 domain-containing protein</fullName>
    </submittedName>
</protein>
<feature type="transmembrane region" description="Helical" evidence="1">
    <location>
        <begin position="209"/>
        <end position="227"/>
    </location>
</feature>
<organism evidence="3 4">
    <name type="scientific">Paenibacillus spongiae</name>
    <dbReference type="NCBI Taxonomy" id="2909671"/>
    <lineage>
        <taxon>Bacteria</taxon>
        <taxon>Bacillati</taxon>
        <taxon>Bacillota</taxon>
        <taxon>Bacilli</taxon>
        <taxon>Bacillales</taxon>
        <taxon>Paenibacillaceae</taxon>
        <taxon>Paenibacillus</taxon>
    </lineage>
</organism>
<evidence type="ECO:0000313" key="3">
    <source>
        <dbReference type="EMBL" id="UVI31297.1"/>
    </source>
</evidence>
<name>A0ABY5SBH0_9BACL</name>
<feature type="transmembrane region" description="Helical" evidence="1">
    <location>
        <begin position="96"/>
        <end position="114"/>
    </location>
</feature>
<evidence type="ECO:0000313" key="4">
    <source>
        <dbReference type="Proteomes" id="UP001057877"/>
    </source>
</evidence>
<keyword evidence="1" id="KW-0812">Transmembrane</keyword>
<keyword evidence="4" id="KW-1185">Reference proteome</keyword>
<dbReference type="Proteomes" id="UP001057877">
    <property type="component" value="Chromosome"/>
</dbReference>
<feature type="transmembrane region" description="Helical" evidence="1">
    <location>
        <begin position="311"/>
        <end position="330"/>
    </location>
</feature>
<feature type="transmembrane region" description="Helical" evidence="1">
    <location>
        <begin position="12"/>
        <end position="33"/>
    </location>
</feature>
<dbReference type="InterPro" id="IPR052529">
    <property type="entry name" value="Bact_Transport_Assoc"/>
</dbReference>
<dbReference type="EMBL" id="CP091430">
    <property type="protein sequence ID" value="UVI31297.1"/>
    <property type="molecule type" value="Genomic_DNA"/>
</dbReference>